<dbReference type="EMBL" id="LGRX02033560">
    <property type="protein sequence ID" value="KAK3240748.1"/>
    <property type="molecule type" value="Genomic_DNA"/>
</dbReference>
<organism evidence="10 11">
    <name type="scientific">Cymbomonas tetramitiformis</name>
    <dbReference type="NCBI Taxonomy" id="36881"/>
    <lineage>
        <taxon>Eukaryota</taxon>
        <taxon>Viridiplantae</taxon>
        <taxon>Chlorophyta</taxon>
        <taxon>Pyramimonadophyceae</taxon>
        <taxon>Pyramimonadales</taxon>
        <taxon>Pyramimonadaceae</taxon>
        <taxon>Cymbomonas</taxon>
    </lineage>
</organism>
<keyword evidence="11" id="KW-1185">Reference proteome</keyword>
<dbReference type="SUPFAM" id="SSF53098">
    <property type="entry name" value="Ribonuclease H-like"/>
    <property type="match status" value="1"/>
</dbReference>
<keyword evidence="4" id="KW-0540">Nuclease</keyword>
<dbReference type="GO" id="GO:0003964">
    <property type="term" value="F:RNA-directed DNA polymerase activity"/>
    <property type="evidence" value="ECO:0007669"/>
    <property type="project" value="UniProtKB-KW"/>
</dbReference>
<dbReference type="Gene3D" id="3.30.70.270">
    <property type="match status" value="3"/>
</dbReference>
<dbReference type="PANTHER" id="PTHR37984">
    <property type="entry name" value="PROTEIN CBG26694"/>
    <property type="match status" value="1"/>
</dbReference>
<feature type="region of interest" description="Disordered" evidence="8">
    <location>
        <begin position="1"/>
        <end position="64"/>
    </location>
</feature>
<dbReference type="Gene3D" id="3.10.10.10">
    <property type="entry name" value="HIV Type 1 Reverse Transcriptase, subunit A, domain 1"/>
    <property type="match status" value="1"/>
</dbReference>
<dbReference type="InterPro" id="IPR043128">
    <property type="entry name" value="Rev_trsase/Diguanyl_cyclase"/>
</dbReference>
<sequence length="1384" mass="155584">MSLVQHWELPPGETQQRISAMVQASKDPEQTWEAEVRQAASQDRDPSIAAGTLPGSGGDLPSDKDDEAGPLLLVFWAYLKGHSVKVLLDSGATDNFVAQKTVQRLKLTTRTGAAPMKVSMADGTLHTTDQVAYGKLTAVTESGTYSDALPLRVLPLGIQVDVVLGGRWLRYISPIITLDYKDFGSVSFRNGSGKRVVIAGCSPGTSGSGRDRRAMGLVDAPMIGAEAARRDLKAYKKKYGGLTMNHDVMIVMGAPLAGSTSMWSAQAATSQQVQSGDHSASLRGGEMKADPTMSPTKTDLDDLPSTLTSEEQQELDKCLEEHEDVVVDELPQTMDSLRNDEVAYIKLRDDWDRIPPAKRPYKMSAMDLTQLRSRLDELLKKGCIRPSSSPFAAPCLMVPKPGNPSELRLVVDYRQLNAVTVKDKYPLPDIQQLFDELRGANLFSSFDAVDGFWQFLTRCREKRVFLKRKKMKLMRDSIRFLGHTISKEGSKPQHDKVEAVRNWPPLENVTHVRQFLGLAGYYRKYILGFSDISHPLTQLTKSSTPWEWGTLQEWAFNELKRALTEAPTLALPDMKAAVDGSAPFLVQTDASGIALGGVLMQDTGEGLKPIAFESRQFTPAEQNYHTGERELCALHHCTTVTWRHYLIFTEFRLQGDHRPLEWLMSPSRELSRRQARWYMDLVEVGVPKMEYVPGSLLLVPDALSRRPDYTESNPREGLREAGFVDQQTDLPVNPTIPTSPRVDTGDLSTMERVIWQDSPPLWMEAIYTTACLGDSVDPPLPGGSISVATRAQKAADSPQSDDPDSKLPVPKTAANPVTKTSMFVGEDRLTDRQDWKVQSDLFEELQDKYGAFDVDACCDVGGINRLAERYWTNCLQEQWRGLHVWCNPPYSSPHLTTEAVLSKYVEEWRQDPENTSAVFLLPDLQSRLPQWRRLFRAAGMRIERVIPTHDSEGNPNQVFESPDGTRHDLRWPVLVIYAPSAKPVVTRPRPLVHSPSPILGHGKAAKIRDSPTDINENSFLKKALTAEYQRDGPLKALRETIQKAPHRRTKDFIMIGETLWRIAAGRYQLVLGEDSPLREIVMYEAHKSPTAGHVGREKTLERVLRRFWWKNAADHVGKWVASCATCQAIRPRNSYPDGLLNPHSIPVRLWQVVSVDFVTGLPITERGFDAFVTFTCKLSKMVHIVPMNFGDSSAHTVARIYFDTVWKLHGAPMKLVCDRDSRFWDAFFQELMKLMGVKVASTTAYNPRSEHTNRITEDMLRAFAADNPKEWDLWCTNVEFAINDSRSDVTGFTPFELVYGHSPMSQLDLFLNAARGPGQGRGKEGTAHEILSRFRSQLDSARASLELAQQRQREQFDRRHQMREYQIDRRTGMAGSEPPDRERY</sequence>
<feature type="region of interest" description="Disordered" evidence="8">
    <location>
        <begin position="268"/>
        <end position="302"/>
    </location>
</feature>
<dbReference type="CDD" id="cd00303">
    <property type="entry name" value="retropepsin_like"/>
    <property type="match status" value="1"/>
</dbReference>
<reference evidence="10 11" key="1">
    <citation type="journal article" date="2015" name="Genome Biol. Evol.">
        <title>Comparative Genomics of a Bacterivorous Green Alga Reveals Evolutionary Causalities and Consequences of Phago-Mixotrophic Mode of Nutrition.</title>
        <authorList>
            <person name="Burns J.A."/>
            <person name="Paasch A."/>
            <person name="Narechania A."/>
            <person name="Kim E."/>
        </authorList>
    </citation>
    <scope>NUCLEOTIDE SEQUENCE [LARGE SCALE GENOMIC DNA]</scope>
    <source>
        <strain evidence="10 11">PLY_AMNH</strain>
    </source>
</reference>
<dbReference type="PROSITE" id="PS00141">
    <property type="entry name" value="ASP_PROTEASE"/>
    <property type="match status" value="1"/>
</dbReference>
<dbReference type="InterPro" id="IPR036397">
    <property type="entry name" value="RNaseH_sf"/>
</dbReference>
<dbReference type="Gene3D" id="3.30.420.10">
    <property type="entry name" value="Ribonuclease H-like superfamily/Ribonuclease H"/>
    <property type="match status" value="1"/>
</dbReference>
<dbReference type="FunFam" id="3.30.70.270:FF:000020">
    <property type="entry name" value="Transposon Tf2-6 polyprotein-like Protein"/>
    <property type="match status" value="1"/>
</dbReference>
<dbReference type="GO" id="GO:0009007">
    <property type="term" value="F:site-specific DNA-methyltransferase (adenine-specific) activity"/>
    <property type="evidence" value="ECO:0007669"/>
    <property type="project" value="InterPro"/>
</dbReference>
<proteinExistence type="predicted"/>
<dbReference type="Pfam" id="PF13650">
    <property type="entry name" value="Asp_protease_2"/>
    <property type="match status" value="1"/>
</dbReference>
<evidence type="ECO:0000256" key="7">
    <source>
        <dbReference type="ARBA" id="ARBA00022918"/>
    </source>
</evidence>
<dbReference type="Gene3D" id="2.40.70.10">
    <property type="entry name" value="Acid Proteases"/>
    <property type="match status" value="1"/>
</dbReference>
<dbReference type="Proteomes" id="UP001190700">
    <property type="component" value="Unassembled WGS sequence"/>
</dbReference>
<dbReference type="GO" id="GO:0006508">
    <property type="term" value="P:proteolysis"/>
    <property type="evidence" value="ECO:0007669"/>
    <property type="project" value="InterPro"/>
</dbReference>
<comment type="caution">
    <text evidence="10">The sequence shown here is derived from an EMBL/GenBank/DDBJ whole genome shotgun (WGS) entry which is preliminary data.</text>
</comment>
<evidence type="ECO:0000256" key="3">
    <source>
        <dbReference type="ARBA" id="ARBA00022695"/>
    </source>
</evidence>
<evidence type="ECO:0000313" key="10">
    <source>
        <dbReference type="EMBL" id="KAK3240748.1"/>
    </source>
</evidence>
<dbReference type="GO" id="GO:0015074">
    <property type="term" value="P:DNA integration"/>
    <property type="evidence" value="ECO:0007669"/>
    <property type="project" value="InterPro"/>
</dbReference>
<dbReference type="EC" id="2.7.7.49" evidence="1"/>
<evidence type="ECO:0000313" key="11">
    <source>
        <dbReference type="Proteomes" id="UP001190700"/>
    </source>
</evidence>
<dbReference type="GO" id="GO:0009307">
    <property type="term" value="P:DNA restriction-modification system"/>
    <property type="evidence" value="ECO:0007669"/>
    <property type="project" value="InterPro"/>
</dbReference>
<dbReference type="Pfam" id="PF17921">
    <property type="entry name" value="Integrase_H2C2"/>
    <property type="match status" value="1"/>
</dbReference>
<keyword evidence="2" id="KW-0808">Transferase</keyword>
<evidence type="ECO:0000256" key="5">
    <source>
        <dbReference type="ARBA" id="ARBA00022759"/>
    </source>
</evidence>
<feature type="region of interest" description="Disordered" evidence="8">
    <location>
        <begin position="782"/>
        <end position="813"/>
    </location>
</feature>
<dbReference type="Gene3D" id="1.10.340.70">
    <property type="match status" value="1"/>
</dbReference>
<evidence type="ECO:0000256" key="4">
    <source>
        <dbReference type="ARBA" id="ARBA00022722"/>
    </source>
</evidence>
<dbReference type="SUPFAM" id="SSF56672">
    <property type="entry name" value="DNA/RNA polymerases"/>
    <property type="match status" value="1"/>
</dbReference>
<protein>
    <recommendedName>
        <fullName evidence="1">RNA-directed DNA polymerase</fullName>
        <ecNumber evidence="1">2.7.7.49</ecNumber>
    </recommendedName>
</protein>
<dbReference type="Pfam" id="PF05869">
    <property type="entry name" value="Dam"/>
    <property type="match status" value="1"/>
</dbReference>
<evidence type="ECO:0000256" key="1">
    <source>
        <dbReference type="ARBA" id="ARBA00012493"/>
    </source>
</evidence>
<dbReference type="PROSITE" id="PS50994">
    <property type="entry name" value="INTEGRASE"/>
    <property type="match status" value="1"/>
</dbReference>
<keyword evidence="3" id="KW-0548">Nucleotidyltransferase</keyword>
<feature type="region of interest" description="Disordered" evidence="8">
    <location>
        <begin position="1351"/>
        <end position="1384"/>
    </location>
</feature>
<keyword evidence="7" id="KW-0695">RNA-directed DNA polymerase</keyword>
<dbReference type="Pfam" id="PF17917">
    <property type="entry name" value="RT_RNaseH"/>
    <property type="match status" value="1"/>
</dbReference>
<dbReference type="InterPro" id="IPR043502">
    <property type="entry name" value="DNA/RNA_pol_sf"/>
</dbReference>
<dbReference type="PANTHER" id="PTHR37984:SF5">
    <property type="entry name" value="PROTEIN NYNRIN-LIKE"/>
    <property type="match status" value="1"/>
</dbReference>
<evidence type="ECO:0000256" key="2">
    <source>
        <dbReference type="ARBA" id="ARBA00022679"/>
    </source>
</evidence>
<dbReference type="InterPro" id="IPR041373">
    <property type="entry name" value="RT_RNaseH"/>
</dbReference>
<keyword evidence="6" id="KW-0378">Hydrolase</keyword>
<dbReference type="InterPro" id="IPR050951">
    <property type="entry name" value="Retrovirus_Pol_polyprotein"/>
</dbReference>
<keyword evidence="5" id="KW-0255">Endonuclease</keyword>
<feature type="domain" description="Integrase catalytic" evidence="9">
    <location>
        <begin position="1142"/>
        <end position="1302"/>
    </location>
</feature>
<dbReference type="CDD" id="cd09274">
    <property type="entry name" value="RNase_HI_RT_Ty3"/>
    <property type="match status" value="1"/>
</dbReference>
<dbReference type="CDD" id="cd01647">
    <property type="entry name" value="RT_LTR"/>
    <property type="match status" value="1"/>
</dbReference>
<feature type="compositionally biased region" description="Basic and acidic residues" evidence="8">
    <location>
        <begin position="1351"/>
        <end position="1371"/>
    </location>
</feature>
<dbReference type="InterPro" id="IPR008593">
    <property type="entry name" value="Dam_MeTrfase"/>
</dbReference>
<dbReference type="InterPro" id="IPR021109">
    <property type="entry name" value="Peptidase_aspartic_dom_sf"/>
</dbReference>
<dbReference type="InterPro" id="IPR001969">
    <property type="entry name" value="Aspartic_peptidase_AS"/>
</dbReference>
<dbReference type="GO" id="GO:0004190">
    <property type="term" value="F:aspartic-type endopeptidase activity"/>
    <property type="evidence" value="ECO:0007669"/>
    <property type="project" value="InterPro"/>
</dbReference>
<accession>A0AAE0BQ68</accession>
<name>A0AAE0BQ68_9CHLO</name>
<dbReference type="InterPro" id="IPR041588">
    <property type="entry name" value="Integrase_H2C2"/>
</dbReference>
<dbReference type="Gene3D" id="3.10.20.370">
    <property type="match status" value="1"/>
</dbReference>
<dbReference type="InterPro" id="IPR001584">
    <property type="entry name" value="Integrase_cat-core"/>
</dbReference>
<gene>
    <name evidence="10" type="ORF">CYMTET_49436</name>
</gene>
<evidence type="ECO:0000259" key="9">
    <source>
        <dbReference type="PROSITE" id="PS50994"/>
    </source>
</evidence>
<dbReference type="InterPro" id="IPR012337">
    <property type="entry name" value="RNaseH-like_sf"/>
</dbReference>
<evidence type="ECO:0000256" key="6">
    <source>
        <dbReference type="ARBA" id="ARBA00022801"/>
    </source>
</evidence>
<dbReference type="GO" id="GO:0003677">
    <property type="term" value="F:DNA binding"/>
    <property type="evidence" value="ECO:0007669"/>
    <property type="project" value="InterPro"/>
</dbReference>
<dbReference type="GO" id="GO:0004519">
    <property type="term" value="F:endonuclease activity"/>
    <property type="evidence" value="ECO:0007669"/>
    <property type="project" value="UniProtKB-KW"/>
</dbReference>
<dbReference type="SUPFAM" id="SSF50630">
    <property type="entry name" value="Acid proteases"/>
    <property type="match status" value="1"/>
</dbReference>
<evidence type="ECO:0000256" key="8">
    <source>
        <dbReference type="SAM" id="MobiDB-lite"/>
    </source>
</evidence>